<evidence type="ECO:0000313" key="1">
    <source>
        <dbReference type="EMBL" id="GAP63197.1"/>
    </source>
</evidence>
<organism evidence="1 2">
    <name type="scientific">Ardenticatena maritima</name>
    <dbReference type="NCBI Taxonomy" id="872965"/>
    <lineage>
        <taxon>Bacteria</taxon>
        <taxon>Bacillati</taxon>
        <taxon>Chloroflexota</taxon>
        <taxon>Ardenticatenia</taxon>
        <taxon>Ardenticatenales</taxon>
        <taxon>Ardenticatenaceae</taxon>
        <taxon>Ardenticatena</taxon>
    </lineage>
</organism>
<dbReference type="InParanoid" id="A0A0M9UCS9"/>
<name>A0A0M9UCS9_9CHLR</name>
<dbReference type="EMBL" id="BBZA01000125">
    <property type="protein sequence ID" value="GAP63197.1"/>
    <property type="molecule type" value="Genomic_DNA"/>
</dbReference>
<proteinExistence type="predicted"/>
<sequence length="43" mass="5009">MSERLNRFHINGFRAQRGFLLAHHLLAFSQSRANYKAFEASSK</sequence>
<accession>A0A0M9UCS9</accession>
<protein>
    <submittedName>
        <fullName evidence="1">Uncharacterized protein</fullName>
    </submittedName>
</protein>
<gene>
    <name evidence="1" type="ORF">ARMA_1620</name>
</gene>
<reference evidence="2" key="2">
    <citation type="submission" date="2015-08" db="EMBL/GenBank/DDBJ databases">
        <title>Draft Genome Sequence of a Heterotrophic Facultative Anaerobic Bacterium Ardenticatena maritima Strain 110S.</title>
        <authorList>
            <person name="Kawaichi S."/>
            <person name="Yoshida T."/>
            <person name="Sako Y."/>
            <person name="Nakamura R."/>
        </authorList>
    </citation>
    <scope>NUCLEOTIDE SEQUENCE [LARGE SCALE GENOMIC DNA]</scope>
    <source>
        <strain evidence="2">110S</strain>
    </source>
</reference>
<keyword evidence="2" id="KW-1185">Reference proteome</keyword>
<reference evidence="1 2" key="1">
    <citation type="journal article" date="2015" name="Genome Announc.">
        <title>Draft Genome Sequence of a Heterotrophic Facultative Anaerobic Thermophilic Bacterium, Ardenticatena maritima Strain 110ST.</title>
        <authorList>
            <person name="Kawaichi S."/>
            <person name="Yoshida T."/>
            <person name="Sako Y."/>
            <person name="Nakamura R."/>
        </authorList>
    </citation>
    <scope>NUCLEOTIDE SEQUENCE [LARGE SCALE GENOMIC DNA]</scope>
    <source>
        <strain evidence="1 2">110S</strain>
    </source>
</reference>
<dbReference type="Proteomes" id="UP000037784">
    <property type="component" value="Unassembled WGS sequence"/>
</dbReference>
<comment type="caution">
    <text evidence="1">The sequence shown here is derived from an EMBL/GenBank/DDBJ whole genome shotgun (WGS) entry which is preliminary data.</text>
</comment>
<evidence type="ECO:0000313" key="2">
    <source>
        <dbReference type="Proteomes" id="UP000037784"/>
    </source>
</evidence>
<dbReference type="AlphaFoldDB" id="A0A0M9UCS9"/>